<evidence type="ECO:0000313" key="1">
    <source>
        <dbReference type="EMBL" id="EHJ49483.1"/>
    </source>
</evidence>
<dbReference type="HOGENOM" id="CLU_1287121_0_0_7"/>
<organism evidence="1 2">
    <name type="scientific">Solidesulfovibrio carbinoliphilus subsp. oakridgensis</name>
    <dbReference type="NCBI Taxonomy" id="694327"/>
    <lineage>
        <taxon>Bacteria</taxon>
        <taxon>Pseudomonadati</taxon>
        <taxon>Thermodesulfobacteriota</taxon>
        <taxon>Desulfovibrionia</taxon>
        <taxon>Desulfovibrionales</taxon>
        <taxon>Desulfovibrionaceae</taxon>
        <taxon>Solidesulfovibrio</taxon>
    </lineage>
</organism>
<dbReference type="OrthoDB" id="6169346at2"/>
<reference evidence="2" key="1">
    <citation type="journal article" date="2015" name="Genome Announc.">
        <title>High-Quality Draft Genome Sequence of Desulfovibrio carbinoliphilus FW-101-2B, an Organic Acid-Oxidizing Sulfate-Reducing Bacterium Isolated from Uranium(VI)-Contaminated Groundwater.</title>
        <authorList>
            <person name="Ramsay B.D."/>
            <person name="Hwang C."/>
            <person name="Woo H.L."/>
            <person name="Carroll S.L."/>
            <person name="Lucas S."/>
            <person name="Han J."/>
            <person name="Lapidus A.L."/>
            <person name="Cheng J.F."/>
            <person name="Goodwin L.A."/>
            <person name="Pitluck S."/>
            <person name="Peters L."/>
            <person name="Chertkov O."/>
            <person name="Held B."/>
            <person name="Detter J.C."/>
            <person name="Han C.S."/>
            <person name="Tapia R."/>
            <person name="Land M.L."/>
            <person name="Hauser L.J."/>
            <person name="Kyrpides N.C."/>
            <person name="Ivanova N.N."/>
            <person name="Mikhailova N."/>
            <person name="Pagani I."/>
            <person name="Woyke T."/>
            <person name="Arkin A.P."/>
            <person name="Dehal P."/>
            <person name="Chivian D."/>
            <person name="Criddle C.S."/>
            <person name="Wu W."/>
            <person name="Chakraborty R."/>
            <person name="Hazen T.C."/>
            <person name="Fields M.W."/>
        </authorList>
    </citation>
    <scope>NUCLEOTIDE SEQUENCE [LARGE SCALE GENOMIC DNA]</scope>
    <source>
        <strain evidence="2">FW-101-2B</strain>
    </source>
</reference>
<protein>
    <submittedName>
        <fullName evidence="1">Uncharacterized protein</fullName>
    </submittedName>
</protein>
<accession>G7QC37</accession>
<dbReference type="eggNOG" id="ENOG50331TI">
    <property type="taxonomic scope" value="Bacteria"/>
</dbReference>
<name>G7QC37_9BACT</name>
<keyword evidence="2" id="KW-1185">Reference proteome</keyword>
<dbReference type="RefSeq" id="WP_009182807.1">
    <property type="nucleotide sequence ID" value="NZ_CM001368.1"/>
</dbReference>
<dbReference type="Proteomes" id="UP000004662">
    <property type="component" value="Chromosome"/>
</dbReference>
<gene>
    <name evidence="1" type="ORF">DFW101_3485</name>
</gene>
<dbReference type="STRING" id="694327.DFW101_3485"/>
<sequence length="214" mass="23254">MYRDKLTGQYPLSKQELVARNPNISLPAAWDDSVLDLLGVGYVKPVAWPEITATQRLVEGEPEQREDGAWYQTWTVQDFTPEEVAEALARAKGAKIAEARAACDAVLDPLGTEYGAWEKQTWDQQATEAAALMADPTLETNTSAGDKIPCIRSMAAARGMPVAELAQRILANREAWLQISGAVIGQRQAIYDRVQAATTAEEVATIDVTIALPG</sequence>
<dbReference type="EMBL" id="CM001368">
    <property type="protein sequence ID" value="EHJ49483.1"/>
    <property type="molecule type" value="Genomic_DNA"/>
</dbReference>
<evidence type="ECO:0000313" key="2">
    <source>
        <dbReference type="Proteomes" id="UP000004662"/>
    </source>
</evidence>
<dbReference type="AlphaFoldDB" id="G7QC37"/>
<proteinExistence type="predicted"/>